<dbReference type="RefSeq" id="WP_146911186.1">
    <property type="nucleotide sequence ID" value="NZ_CP042344.1"/>
</dbReference>
<dbReference type="InterPro" id="IPR044946">
    <property type="entry name" value="Restrct_endonuc_typeI_TRD_sf"/>
</dbReference>
<dbReference type="Pfam" id="PF01420">
    <property type="entry name" value="Methylase_S"/>
    <property type="match status" value="1"/>
</dbReference>
<dbReference type="GO" id="GO:0003677">
    <property type="term" value="F:DNA binding"/>
    <property type="evidence" value="ECO:0007669"/>
    <property type="project" value="UniProtKB-KW"/>
</dbReference>
<organism evidence="5 6">
    <name type="scientific">Comamonas flocculans</name>
    <dbReference type="NCBI Taxonomy" id="2597701"/>
    <lineage>
        <taxon>Bacteria</taxon>
        <taxon>Pseudomonadati</taxon>
        <taxon>Pseudomonadota</taxon>
        <taxon>Betaproteobacteria</taxon>
        <taxon>Burkholderiales</taxon>
        <taxon>Comamonadaceae</taxon>
        <taxon>Comamonas</taxon>
    </lineage>
</organism>
<feature type="domain" description="Type I restriction modification DNA specificity" evidence="4">
    <location>
        <begin position="35"/>
        <end position="187"/>
    </location>
</feature>
<sequence>MIGVHASENWVPCTTRNLIADGKLAIGDGYRAKNSELSGEGLPFARAGNINSGFHFVDADRFPVKEIAKVGDKVSQPGDVVFTSKGTVGRLALVRLTTPRFVYSPQLCYWRSLNQEAIDSRWLYFWMHGSEFGYQVAGLKGQTDMADYVSLSDQRNMEISLPPIAEQRAIASVLGALDDKIEQNRRTALALEKLAQAIFRAWFVDFEPVKAKAAGATRFPSMPQPVFDALPTCFVDSDIGPVPEGWEVKALANAATFLNGLALQKYPPRGDDDDLPVIKIAQLRKGSTDGADLANGDVPEQYVIGDGDLLFSWSGTLEAAFWFGGKGALNQHLFKVASDEHPSWLCLLWVQQHLPWFRTIAAGKATTMGHIKRGHLMEAQVVTAMPKVLQAADAIIGPVYDLYAQTMLESRKLAQMRDYLLPKLLSGQIRVRDAERKAATVP</sequence>
<keyword evidence="5" id="KW-0255">Endonuclease</keyword>
<dbReference type="EMBL" id="CP042344">
    <property type="protein sequence ID" value="QEA11665.1"/>
    <property type="molecule type" value="Genomic_DNA"/>
</dbReference>
<dbReference type="OrthoDB" id="9798929at2"/>
<dbReference type="PANTHER" id="PTHR30408">
    <property type="entry name" value="TYPE-1 RESTRICTION ENZYME ECOKI SPECIFICITY PROTEIN"/>
    <property type="match status" value="1"/>
</dbReference>
<protein>
    <submittedName>
        <fullName evidence="5">Restriction endonuclease subunit S</fullName>
    </submittedName>
</protein>
<dbReference type="SUPFAM" id="SSF116734">
    <property type="entry name" value="DNA methylase specificity domain"/>
    <property type="match status" value="2"/>
</dbReference>
<comment type="similarity">
    <text evidence="1">Belongs to the type-I restriction system S methylase family.</text>
</comment>
<keyword evidence="3" id="KW-0238">DNA-binding</keyword>
<dbReference type="PANTHER" id="PTHR30408:SF13">
    <property type="entry name" value="TYPE I RESTRICTION ENZYME HINDI SPECIFICITY SUBUNIT"/>
    <property type="match status" value="1"/>
</dbReference>
<keyword evidence="6" id="KW-1185">Reference proteome</keyword>
<evidence type="ECO:0000259" key="4">
    <source>
        <dbReference type="Pfam" id="PF01420"/>
    </source>
</evidence>
<keyword evidence="5" id="KW-0540">Nuclease</keyword>
<name>A0A5B8RTV2_9BURK</name>
<dbReference type="AlphaFoldDB" id="A0A5B8RTV2"/>
<dbReference type="Proteomes" id="UP000321199">
    <property type="component" value="Chromosome"/>
</dbReference>
<dbReference type="CDD" id="cd16961">
    <property type="entry name" value="RMtype1_S_TRD-CR_like"/>
    <property type="match status" value="1"/>
</dbReference>
<evidence type="ECO:0000256" key="2">
    <source>
        <dbReference type="ARBA" id="ARBA00022747"/>
    </source>
</evidence>
<accession>A0A5B8RTV2</accession>
<dbReference type="GO" id="GO:0009307">
    <property type="term" value="P:DNA restriction-modification system"/>
    <property type="evidence" value="ECO:0007669"/>
    <property type="project" value="UniProtKB-KW"/>
</dbReference>
<dbReference type="KEGG" id="cof:FOZ74_00595"/>
<dbReference type="Gene3D" id="3.90.220.20">
    <property type="entry name" value="DNA methylase specificity domains"/>
    <property type="match status" value="2"/>
</dbReference>
<evidence type="ECO:0000256" key="1">
    <source>
        <dbReference type="ARBA" id="ARBA00010923"/>
    </source>
</evidence>
<evidence type="ECO:0000256" key="3">
    <source>
        <dbReference type="ARBA" id="ARBA00023125"/>
    </source>
</evidence>
<dbReference type="REBASE" id="358797">
    <property type="entry name" value="S.Csp77ORF600P"/>
</dbReference>
<dbReference type="GO" id="GO:0004519">
    <property type="term" value="F:endonuclease activity"/>
    <property type="evidence" value="ECO:0007669"/>
    <property type="project" value="UniProtKB-KW"/>
</dbReference>
<dbReference type="InterPro" id="IPR000055">
    <property type="entry name" value="Restrct_endonuc_typeI_TRD"/>
</dbReference>
<proteinExistence type="inferred from homology"/>
<gene>
    <name evidence="5" type="ORF">FOZ74_00595</name>
</gene>
<evidence type="ECO:0000313" key="5">
    <source>
        <dbReference type="EMBL" id="QEA11665.1"/>
    </source>
</evidence>
<evidence type="ECO:0000313" key="6">
    <source>
        <dbReference type="Proteomes" id="UP000321199"/>
    </source>
</evidence>
<keyword evidence="2" id="KW-0680">Restriction system</keyword>
<dbReference type="InterPro" id="IPR052021">
    <property type="entry name" value="Type-I_RS_S_subunit"/>
</dbReference>
<keyword evidence="5" id="KW-0378">Hydrolase</keyword>
<reference evidence="5 6" key="1">
    <citation type="submission" date="2019-07" db="EMBL/GenBank/DDBJ databases">
        <title>Complete genome sequence of Comamonas sp. NLF 7-7 isolated from livestock.</title>
        <authorList>
            <person name="Kim D.H."/>
            <person name="Kim J.G."/>
        </authorList>
    </citation>
    <scope>NUCLEOTIDE SEQUENCE [LARGE SCALE GENOMIC DNA]</scope>
    <source>
        <strain evidence="5 6">NLF 7-7</strain>
    </source>
</reference>